<sequence length="286" mass="32222">MIEKCSPRRMVTLGVGILLLTTVIFVLEEYVEESEADAYVMKGRTDWGSTLPERSKNEGSSPAPVQVQPQKGVQLNRDLVDAECYLLEAVAPLELCVECSSFERNAIKAAHCAPTGFYDKLNCTSSGKLGLRPCFTKGAYAKMRFNVFFGLMALFAGASYAAVSWRQGLRRPSFYLLIAVIYPYRNLRFFNQLLLPLTIRSVERSAMASACERLIFEDAATTLDFFLAAFGVTFLGLSIIFGFVFNIMWHFNAEEARESIEEECNLKEAEIVEIRKQRVIPLEKKK</sequence>
<feature type="transmembrane region" description="Helical" evidence="2">
    <location>
        <begin position="12"/>
        <end position="31"/>
    </location>
</feature>
<name>A0AA39HC79_9BILA</name>
<dbReference type="InterPro" id="IPR008657">
    <property type="entry name" value="JTB"/>
</dbReference>
<dbReference type="PANTHER" id="PTHR13041">
    <property type="entry name" value="JTB PROTEIN-RELATED"/>
    <property type="match status" value="1"/>
</dbReference>
<proteinExistence type="predicted"/>
<dbReference type="AlphaFoldDB" id="A0AA39HC79"/>
<evidence type="ECO:0000256" key="1">
    <source>
        <dbReference type="SAM" id="Coils"/>
    </source>
</evidence>
<dbReference type="Pfam" id="PF05439">
    <property type="entry name" value="JTB"/>
    <property type="match status" value="1"/>
</dbReference>
<dbReference type="GO" id="GO:0005819">
    <property type="term" value="C:spindle"/>
    <property type="evidence" value="ECO:0007669"/>
    <property type="project" value="TreeGrafter"/>
</dbReference>
<evidence type="ECO:0000256" key="2">
    <source>
        <dbReference type="SAM" id="Phobius"/>
    </source>
</evidence>
<dbReference type="EMBL" id="JAUCMV010000004">
    <property type="protein sequence ID" value="KAK0403176.1"/>
    <property type="molecule type" value="Genomic_DNA"/>
</dbReference>
<feature type="transmembrane region" description="Helical" evidence="2">
    <location>
        <begin position="145"/>
        <end position="163"/>
    </location>
</feature>
<feature type="coiled-coil region" evidence="1">
    <location>
        <begin position="250"/>
        <end position="277"/>
    </location>
</feature>
<keyword evidence="2" id="KW-1133">Transmembrane helix</keyword>
<dbReference type="GO" id="GO:0005813">
    <property type="term" value="C:centrosome"/>
    <property type="evidence" value="ECO:0007669"/>
    <property type="project" value="TreeGrafter"/>
</dbReference>
<protein>
    <submittedName>
        <fullName evidence="3">Uncharacterized protein</fullName>
    </submittedName>
</protein>
<accession>A0AA39HC79</accession>
<keyword evidence="2" id="KW-0812">Transmembrane</keyword>
<reference evidence="3" key="1">
    <citation type="submission" date="2023-06" db="EMBL/GenBank/DDBJ databases">
        <title>Genomic analysis of the entomopathogenic nematode Steinernema hermaphroditum.</title>
        <authorList>
            <person name="Schwarz E.M."/>
            <person name="Heppert J.K."/>
            <person name="Baniya A."/>
            <person name="Schwartz H.T."/>
            <person name="Tan C.-H."/>
            <person name="Antoshechkin I."/>
            <person name="Sternberg P.W."/>
            <person name="Goodrich-Blair H."/>
            <person name="Dillman A.R."/>
        </authorList>
    </citation>
    <scope>NUCLEOTIDE SEQUENCE</scope>
    <source>
        <strain evidence="3">PS9179</strain>
        <tissue evidence="3">Whole animal</tissue>
    </source>
</reference>
<feature type="transmembrane region" description="Helical" evidence="2">
    <location>
        <begin position="225"/>
        <end position="249"/>
    </location>
</feature>
<keyword evidence="1" id="KW-0175">Coiled coil</keyword>
<dbReference type="GO" id="GO:0030496">
    <property type="term" value="C:midbody"/>
    <property type="evidence" value="ECO:0007669"/>
    <property type="project" value="TreeGrafter"/>
</dbReference>
<dbReference type="PANTHER" id="PTHR13041:SF3">
    <property type="entry name" value="PROTEIN JTB"/>
    <property type="match status" value="1"/>
</dbReference>
<evidence type="ECO:0000313" key="4">
    <source>
        <dbReference type="Proteomes" id="UP001175271"/>
    </source>
</evidence>
<keyword evidence="4" id="KW-1185">Reference proteome</keyword>
<dbReference type="GO" id="GO:0005737">
    <property type="term" value="C:cytoplasm"/>
    <property type="evidence" value="ECO:0007669"/>
    <property type="project" value="TreeGrafter"/>
</dbReference>
<dbReference type="GO" id="GO:0016020">
    <property type="term" value="C:membrane"/>
    <property type="evidence" value="ECO:0007669"/>
    <property type="project" value="InterPro"/>
</dbReference>
<gene>
    <name evidence="3" type="ORF">QR680_016761</name>
</gene>
<dbReference type="Proteomes" id="UP001175271">
    <property type="component" value="Unassembled WGS sequence"/>
</dbReference>
<dbReference type="GO" id="GO:0000281">
    <property type="term" value="P:mitotic cytokinesis"/>
    <property type="evidence" value="ECO:0007669"/>
    <property type="project" value="TreeGrafter"/>
</dbReference>
<evidence type="ECO:0000313" key="3">
    <source>
        <dbReference type="EMBL" id="KAK0403176.1"/>
    </source>
</evidence>
<keyword evidence="2" id="KW-0472">Membrane</keyword>
<organism evidence="3 4">
    <name type="scientific">Steinernema hermaphroditum</name>
    <dbReference type="NCBI Taxonomy" id="289476"/>
    <lineage>
        <taxon>Eukaryota</taxon>
        <taxon>Metazoa</taxon>
        <taxon>Ecdysozoa</taxon>
        <taxon>Nematoda</taxon>
        <taxon>Chromadorea</taxon>
        <taxon>Rhabditida</taxon>
        <taxon>Tylenchina</taxon>
        <taxon>Panagrolaimomorpha</taxon>
        <taxon>Strongyloidoidea</taxon>
        <taxon>Steinernematidae</taxon>
        <taxon>Steinernema</taxon>
    </lineage>
</organism>
<dbReference type="Gene3D" id="3.30.720.220">
    <property type="match status" value="1"/>
</dbReference>
<comment type="caution">
    <text evidence="3">The sequence shown here is derived from an EMBL/GenBank/DDBJ whole genome shotgun (WGS) entry which is preliminary data.</text>
</comment>